<comment type="caution">
    <text evidence="3">The sequence shown here is derived from an EMBL/GenBank/DDBJ whole genome shotgun (WGS) entry which is preliminary data.</text>
</comment>
<reference evidence="3 4" key="1">
    <citation type="submission" date="2020-03" db="EMBL/GenBank/DDBJ databases">
        <title>Whole genome sequencing of clinical and environmental type strains of Ochrobactrum.</title>
        <authorList>
            <person name="Dharne M."/>
        </authorList>
    </citation>
    <scope>NUCLEOTIDE SEQUENCE [LARGE SCALE GENOMIC DNA]</scope>
    <source>
        <strain evidence="3 4">CIP 109452</strain>
    </source>
</reference>
<accession>A0ABX1DQN0</accession>
<evidence type="ECO:0000313" key="3">
    <source>
        <dbReference type="EMBL" id="NKC05234.1"/>
    </source>
</evidence>
<feature type="region of interest" description="Disordered" evidence="1">
    <location>
        <begin position="1"/>
        <end position="32"/>
    </location>
</feature>
<dbReference type="InterPro" id="IPR025738">
    <property type="entry name" value="BatD"/>
</dbReference>
<proteinExistence type="predicted"/>
<feature type="transmembrane region" description="Helical" evidence="2">
    <location>
        <begin position="299"/>
        <end position="318"/>
    </location>
</feature>
<organism evidence="3 4">
    <name type="scientific">Brucella haematophila</name>
    <dbReference type="NCBI Taxonomy" id="419474"/>
    <lineage>
        <taxon>Bacteria</taxon>
        <taxon>Pseudomonadati</taxon>
        <taxon>Pseudomonadota</taxon>
        <taxon>Alphaproteobacteria</taxon>
        <taxon>Hyphomicrobiales</taxon>
        <taxon>Brucellaceae</taxon>
        <taxon>Brucella/Ochrobactrum group</taxon>
        <taxon>Brucella</taxon>
    </lineage>
</organism>
<name>A0ABX1DQN0_9HYPH</name>
<sequence length="435" mass="47584">MRRKAAPNEGSVSSHRLRPASDDPISRQQRRAQEPIIRAKIEETGTIVPGQQVHLVLNVLAPGFFISPPQFPLFALPHALVTLPDERSQNVTDTINGVQFSGIQKRYSIIPQVSGSYSIPAIAISFDYLEDGNRKHATATSAPLSFGVSAAQHDGQPEFAAGSLELTQSFDRPPEKLQTGDALVRMLTITATDTVAITIPPVNVGTSQGLNQYVKPATVADNVPVGRQTASRRVETIVYTASKPGTFTLPAVSYRWFDVQSQQAQFATLPATTVTVAPGTAKSATSVEPARKNMPSRQVLWILALALLLFAVVLALAMRYRARLSKLLHEWNERQRSSAGRQKRQTLRIIRTGDYAQINAALEVWSRRNGYSSVEDWAAVAGDVSLTAQVEILQRQLYGNSAPEEIDRRVFAHGVENRISRQSALKPPALVSLNP</sequence>
<keyword evidence="2" id="KW-0812">Transmembrane</keyword>
<dbReference type="PANTHER" id="PTHR40940">
    <property type="entry name" value="PROTEIN BATD-RELATED"/>
    <property type="match status" value="1"/>
</dbReference>
<feature type="compositionally biased region" description="Basic and acidic residues" evidence="1">
    <location>
        <begin position="19"/>
        <end position="32"/>
    </location>
</feature>
<evidence type="ECO:0000256" key="2">
    <source>
        <dbReference type="SAM" id="Phobius"/>
    </source>
</evidence>
<dbReference type="Proteomes" id="UP000704467">
    <property type="component" value="Unassembled WGS sequence"/>
</dbReference>
<protein>
    <submittedName>
        <fullName evidence="3">Protein BatD</fullName>
    </submittedName>
</protein>
<dbReference type="PANTHER" id="PTHR40940:SF1">
    <property type="entry name" value="PROTEIN BATD"/>
    <property type="match status" value="1"/>
</dbReference>
<gene>
    <name evidence="3" type="ORF">HED55_24995</name>
</gene>
<evidence type="ECO:0000256" key="1">
    <source>
        <dbReference type="SAM" id="MobiDB-lite"/>
    </source>
</evidence>
<dbReference type="EMBL" id="JAAVLN010000003">
    <property type="protein sequence ID" value="NKC05234.1"/>
    <property type="molecule type" value="Genomic_DNA"/>
</dbReference>
<keyword evidence="4" id="KW-1185">Reference proteome</keyword>
<keyword evidence="2" id="KW-1133">Transmembrane helix</keyword>
<dbReference type="Pfam" id="PF13584">
    <property type="entry name" value="BatD"/>
    <property type="match status" value="1"/>
</dbReference>
<evidence type="ECO:0000313" key="4">
    <source>
        <dbReference type="Proteomes" id="UP000704467"/>
    </source>
</evidence>
<keyword evidence="2" id="KW-0472">Membrane</keyword>